<dbReference type="SUPFAM" id="SSF55073">
    <property type="entry name" value="Nucleotide cyclase"/>
    <property type="match status" value="1"/>
</dbReference>
<dbReference type="Proteomes" id="UP000181899">
    <property type="component" value="Unassembled WGS sequence"/>
</dbReference>
<evidence type="ECO:0000313" key="4">
    <source>
        <dbReference type="EMBL" id="SFO12426.1"/>
    </source>
</evidence>
<name>A0A1I5EM37_9CLOT</name>
<dbReference type="OrthoDB" id="9762141at2"/>
<protein>
    <submittedName>
        <fullName evidence="4">EAL domain, c-di-GMP-specific phosphodiesterase class I (Or its enzymatically inactive variant)</fullName>
    </submittedName>
</protein>
<dbReference type="Pfam" id="PF00990">
    <property type="entry name" value="GGDEF"/>
    <property type="match status" value="1"/>
</dbReference>
<dbReference type="InterPro" id="IPR001633">
    <property type="entry name" value="EAL_dom"/>
</dbReference>
<evidence type="ECO:0000256" key="1">
    <source>
        <dbReference type="SAM" id="Phobius"/>
    </source>
</evidence>
<dbReference type="PANTHER" id="PTHR33121">
    <property type="entry name" value="CYCLIC DI-GMP PHOSPHODIESTERASE PDEF"/>
    <property type="match status" value="1"/>
</dbReference>
<sequence length="764" mass="88342">MEVGEYMGKNRKKRLHVLYFLVPCLLLFVLFTSATYLVVRNRVKNQYETFENSSENLARSYKATIENSSEAYRMFKEILGQKMRAAAESVLFYNGVTDEENLKVLGEKLQLDAIYLYNPEGTLVSSMDGQFVGWSPSPGHPVERYQKSGDYYLEENIRQDTESKLHYKYVYIRRADGYFYQLGVLAESINGFMAQFESQALLDQIYDEHKPYLVLLLDRDETVQASSEGSYIGKKYGELSLQMNTETVYRTGRTEIQGIPVFLTVTPVAAEEEQGLLLLAWDLRGMDLEVEKIIFIGVLIFIVIFLIVTGTLYYAFKKSKKLYEIAYYEERTGLPNEQFFREYVNKEIHNHRLQGKDFILLHLENLAILGHTYGYEYGELLLKEVSERIRTQMGTDQELFFLDGEYLGIFCETLSQEGNRGFLRNLQNLFSQDFSTGDERDRLQVRIGVVPDIGQFRSSAALLKAAAIAARKNTQHDVESIPYFDEKMEEHAERERSILRNLRLLLEEKDLKSDIFFLHFQPKISLETERIMGFEALARFRIPVYGMIPPLEFIEIAERNHLIYDLGLLILKKACGFLKELDQAGKKGLTVAVNISVLQLLRKEFTSHVEEVLKEYETDPEMLEFEITESILSDNFDLINLKLRQIRKKGIKVSMDDFGTGFSSLARLRELSIDAVKLDRHFISRIKENEKPSYISIDIISMAHRVGLMVVAEGVETEEQLEFLKKHQCDYAQGYYISMPLEKEKALEMLAKERPGNGFRELSS</sequence>
<dbReference type="PANTHER" id="PTHR33121:SF71">
    <property type="entry name" value="OXYGEN SENSOR PROTEIN DOSP"/>
    <property type="match status" value="1"/>
</dbReference>
<keyword evidence="5" id="KW-1185">Reference proteome</keyword>
<keyword evidence="1" id="KW-1133">Transmembrane helix</keyword>
<dbReference type="GO" id="GO:0071111">
    <property type="term" value="F:cyclic-guanylate-specific phosphodiesterase activity"/>
    <property type="evidence" value="ECO:0007669"/>
    <property type="project" value="InterPro"/>
</dbReference>
<feature type="domain" description="GGDEF" evidence="3">
    <location>
        <begin position="354"/>
        <end position="486"/>
    </location>
</feature>
<dbReference type="Gene3D" id="3.30.70.270">
    <property type="match status" value="1"/>
</dbReference>
<feature type="transmembrane region" description="Helical" evidence="1">
    <location>
        <begin position="17"/>
        <end position="39"/>
    </location>
</feature>
<dbReference type="PROSITE" id="PS50883">
    <property type="entry name" value="EAL"/>
    <property type="match status" value="1"/>
</dbReference>
<dbReference type="InterPro" id="IPR029787">
    <property type="entry name" value="Nucleotide_cyclase"/>
</dbReference>
<gene>
    <name evidence="4" type="ORF">SAMN04488695_11811</name>
</gene>
<dbReference type="AlphaFoldDB" id="A0A1I5EM37"/>
<dbReference type="SMART" id="SM00267">
    <property type="entry name" value="GGDEF"/>
    <property type="match status" value="1"/>
</dbReference>
<dbReference type="InterPro" id="IPR000160">
    <property type="entry name" value="GGDEF_dom"/>
</dbReference>
<dbReference type="SUPFAM" id="SSF141868">
    <property type="entry name" value="EAL domain-like"/>
    <property type="match status" value="1"/>
</dbReference>
<evidence type="ECO:0000259" key="2">
    <source>
        <dbReference type="PROSITE" id="PS50883"/>
    </source>
</evidence>
<keyword evidence="1" id="KW-0472">Membrane</keyword>
<reference evidence="4 5" key="1">
    <citation type="submission" date="2016-10" db="EMBL/GenBank/DDBJ databases">
        <authorList>
            <person name="de Groot N.N."/>
        </authorList>
    </citation>
    <scope>NUCLEOTIDE SEQUENCE [LARGE SCALE GENOMIC DNA]</scope>
    <source>
        <strain evidence="4 5">ML2</strain>
    </source>
</reference>
<dbReference type="SMART" id="SM00052">
    <property type="entry name" value="EAL"/>
    <property type="match status" value="1"/>
</dbReference>
<dbReference type="CDD" id="cd01948">
    <property type="entry name" value="EAL"/>
    <property type="match status" value="1"/>
</dbReference>
<dbReference type="Pfam" id="PF00563">
    <property type="entry name" value="EAL"/>
    <property type="match status" value="1"/>
</dbReference>
<feature type="domain" description="EAL" evidence="2">
    <location>
        <begin position="495"/>
        <end position="754"/>
    </location>
</feature>
<dbReference type="STRING" id="398199.SAMN05421804_101623"/>
<feature type="transmembrane region" description="Helical" evidence="1">
    <location>
        <begin position="293"/>
        <end position="316"/>
    </location>
</feature>
<dbReference type="InterPro" id="IPR043128">
    <property type="entry name" value="Rev_trsase/Diguanyl_cyclase"/>
</dbReference>
<evidence type="ECO:0000313" key="5">
    <source>
        <dbReference type="Proteomes" id="UP000181899"/>
    </source>
</evidence>
<organism evidence="4 5">
    <name type="scientific">Proteiniclasticum ruminis</name>
    <dbReference type="NCBI Taxonomy" id="398199"/>
    <lineage>
        <taxon>Bacteria</taxon>
        <taxon>Bacillati</taxon>
        <taxon>Bacillota</taxon>
        <taxon>Clostridia</taxon>
        <taxon>Eubacteriales</taxon>
        <taxon>Clostridiaceae</taxon>
        <taxon>Proteiniclasticum</taxon>
    </lineage>
</organism>
<keyword evidence="1" id="KW-0812">Transmembrane</keyword>
<accession>A0A1I5EM37</accession>
<dbReference type="InterPro" id="IPR035919">
    <property type="entry name" value="EAL_sf"/>
</dbReference>
<proteinExistence type="predicted"/>
<dbReference type="PROSITE" id="PS50887">
    <property type="entry name" value="GGDEF"/>
    <property type="match status" value="1"/>
</dbReference>
<evidence type="ECO:0000259" key="3">
    <source>
        <dbReference type="PROSITE" id="PS50887"/>
    </source>
</evidence>
<dbReference type="EMBL" id="FOVK01000018">
    <property type="protein sequence ID" value="SFO12426.1"/>
    <property type="molecule type" value="Genomic_DNA"/>
</dbReference>
<dbReference type="InterPro" id="IPR050706">
    <property type="entry name" value="Cyclic-di-GMP_PDE-like"/>
</dbReference>
<dbReference type="Gene3D" id="3.20.20.450">
    <property type="entry name" value="EAL domain"/>
    <property type="match status" value="1"/>
</dbReference>